<name>A0A8S4R645_9NEOP</name>
<evidence type="ECO:0000256" key="1">
    <source>
        <dbReference type="SAM" id="MobiDB-lite"/>
    </source>
</evidence>
<comment type="caution">
    <text evidence="2">The sequence shown here is derived from an EMBL/GenBank/DDBJ whole genome shotgun (WGS) entry which is preliminary data.</text>
</comment>
<accession>A0A8S4R645</accession>
<reference evidence="2" key="1">
    <citation type="submission" date="2022-03" db="EMBL/GenBank/DDBJ databases">
        <authorList>
            <person name="Lindestad O."/>
        </authorList>
    </citation>
    <scope>NUCLEOTIDE SEQUENCE</scope>
</reference>
<dbReference type="Proteomes" id="UP000838756">
    <property type="component" value="Unassembled WGS sequence"/>
</dbReference>
<gene>
    <name evidence="2" type="primary">jg11074</name>
    <name evidence="2" type="ORF">PAEG_LOCUS10291</name>
</gene>
<sequence length="89" mass="9705">MLFSISPCVARDRSSDRTDGAWRGSGGASRRAPKDAAPIDPYLGAVTEKNKFSKMSKYSKLSYAYLSAVWGRRIRIPLSPPLSGVVRGD</sequence>
<feature type="region of interest" description="Disordered" evidence="1">
    <location>
        <begin position="1"/>
        <end position="35"/>
    </location>
</feature>
<evidence type="ECO:0000313" key="3">
    <source>
        <dbReference type="Proteomes" id="UP000838756"/>
    </source>
</evidence>
<proteinExistence type="predicted"/>
<evidence type="ECO:0000313" key="2">
    <source>
        <dbReference type="EMBL" id="CAH2231908.1"/>
    </source>
</evidence>
<organism evidence="2 3">
    <name type="scientific">Pararge aegeria aegeria</name>
    <dbReference type="NCBI Taxonomy" id="348720"/>
    <lineage>
        <taxon>Eukaryota</taxon>
        <taxon>Metazoa</taxon>
        <taxon>Ecdysozoa</taxon>
        <taxon>Arthropoda</taxon>
        <taxon>Hexapoda</taxon>
        <taxon>Insecta</taxon>
        <taxon>Pterygota</taxon>
        <taxon>Neoptera</taxon>
        <taxon>Endopterygota</taxon>
        <taxon>Lepidoptera</taxon>
        <taxon>Glossata</taxon>
        <taxon>Ditrysia</taxon>
        <taxon>Papilionoidea</taxon>
        <taxon>Nymphalidae</taxon>
        <taxon>Satyrinae</taxon>
        <taxon>Satyrini</taxon>
        <taxon>Parargina</taxon>
        <taxon>Pararge</taxon>
    </lineage>
</organism>
<feature type="compositionally biased region" description="Basic and acidic residues" evidence="1">
    <location>
        <begin position="10"/>
        <end position="20"/>
    </location>
</feature>
<dbReference type="AlphaFoldDB" id="A0A8S4R645"/>
<protein>
    <submittedName>
        <fullName evidence="2">Jg11074 protein</fullName>
    </submittedName>
</protein>
<keyword evidence="3" id="KW-1185">Reference proteome</keyword>
<dbReference type="EMBL" id="CAKXAJ010024858">
    <property type="protein sequence ID" value="CAH2231908.1"/>
    <property type="molecule type" value="Genomic_DNA"/>
</dbReference>